<evidence type="ECO:0000313" key="2">
    <source>
        <dbReference type="EMBL" id="ORX77439.1"/>
    </source>
</evidence>
<accession>A0A1Y1WV53</accession>
<gene>
    <name evidence="2" type="ORF">BCR32DRAFT_302602</name>
</gene>
<feature type="compositionally biased region" description="Basic residues" evidence="1">
    <location>
        <begin position="1092"/>
        <end position="1101"/>
    </location>
</feature>
<dbReference type="AlphaFoldDB" id="A0A1Y1WV53"/>
<reference evidence="2 3" key="2">
    <citation type="submission" date="2016-08" db="EMBL/GenBank/DDBJ databases">
        <title>Pervasive Adenine N6-methylation of Active Genes in Fungi.</title>
        <authorList>
            <consortium name="DOE Joint Genome Institute"/>
            <person name="Mondo S.J."/>
            <person name="Dannebaum R.O."/>
            <person name="Kuo R.C."/>
            <person name="Labutti K."/>
            <person name="Haridas S."/>
            <person name="Kuo A."/>
            <person name="Salamov A."/>
            <person name="Ahrendt S.R."/>
            <person name="Lipzen A."/>
            <person name="Sullivan W."/>
            <person name="Andreopoulos W.B."/>
            <person name="Clum A."/>
            <person name="Lindquist E."/>
            <person name="Daum C."/>
            <person name="Ramamoorthy G.K."/>
            <person name="Gryganskyi A."/>
            <person name="Culley D."/>
            <person name="Magnuson J.K."/>
            <person name="James T.Y."/>
            <person name="O'Malley M.A."/>
            <person name="Stajich J.E."/>
            <person name="Spatafora J.W."/>
            <person name="Visel A."/>
            <person name="Grigoriev I.V."/>
        </authorList>
    </citation>
    <scope>NUCLEOTIDE SEQUENCE [LARGE SCALE GENOMIC DNA]</scope>
    <source>
        <strain evidence="2 3">S4</strain>
    </source>
</reference>
<comment type="caution">
    <text evidence="2">The sequence shown here is derived from an EMBL/GenBank/DDBJ whole genome shotgun (WGS) entry which is preliminary data.</text>
</comment>
<dbReference type="EMBL" id="MCFG01000248">
    <property type="protein sequence ID" value="ORX77439.1"/>
    <property type="molecule type" value="Genomic_DNA"/>
</dbReference>
<protein>
    <submittedName>
        <fullName evidence="2">Uncharacterized protein</fullName>
    </submittedName>
</protein>
<feature type="region of interest" description="Disordered" evidence="1">
    <location>
        <begin position="1092"/>
        <end position="1115"/>
    </location>
</feature>
<dbReference type="Proteomes" id="UP000193944">
    <property type="component" value="Unassembled WGS sequence"/>
</dbReference>
<dbReference type="OrthoDB" id="10345482at2759"/>
<sequence>MMNGKDENTFGNVHSTPVGLTIDKYALAISCINKPENWFLKNTWANNQSNIRKINQISFENVHYFQDKFSNVIVKKEINFDDYWVSQNPFNFFENNEFTLQNFKIFLIKFADAIFEHRYAPENRKETLTTEYSSDVEELFMKLIYFRNNNYDIDSVLNEALPYCQEILDNPSENLVFAITNMYTERLLPKLFNENFISDISIYGQLYLAFNGQMLNKNIIVDQTVYYIQKRFQHTIPREIIKYALDIYNYPFPYAEMYDEETYKILDVLYTGKFYIMSNTNDRDIDSLSLWYNLHYEVNRKYHLNHEEEEITESTVSLKFNVFKAIVDEVLNIKLSNHPYLVSQQLTNINNEILEVIKSEEGDLKISKFIGSLGDYLLTCFEIAQVKDRIYLIPLVSLYNDYLYLSQRSLQGYLKYDDYYLMPISIPRDIADMNNYLLVESINKLKFVVQEIDNQDTGVAHDSLRLTFKESLPFETTLDPYSIYDNHEDTTENHDSFSNLALLVDYLKDILLVDIGNTEVTVFHENIFETVDYTSCQFIITQYEELIYSYKEIKNYLIFSENKNIIPVLDKLHSILQCLTKAEAMDYSYFNLDLSEDKRLSEIELEPFQLDLFELSNFNLPESLCKGYWWNLCFNTLKYVLNNYSKELAIPSINLLYQNLLELLNNRYNPLYINEVLGKISMYNEFTYYINNERSELFDKVPYFKSEELEDYYSSVMDYNTKLMTTQHNNRLKLSSSMKDISHMLNRKSIKSDVFRKGIFIMPGNITECSTYFEEYSKELLDEEDTDTNTDTGVNKKRKRGFTMENTGQDILNLIQLLPMFNNLAGSSTAALSQGLFNTARYIAKNYEATKVIPNFQPGLDMSFVHPSVRYDHPGKDYYYYANNALQRTLNSASSLKHKMMKAIDKNENLSEEEKQNYNAKLKKILPNAKEDADINPANGVDIQNDVLYEGAEDSGESLGNIFTTFNEVMDALGPEFVENELNDPDNSNIMKNYLKLGSQSNNILKNMMDEMSMSSFGIEGEFDKEQALKTLDGMKNPIAQVAKFYIKHDVNDKLKTLFNGAFRVASLGLFNLDDVEDVAVIVADSIQNSKARKKRQKRTKQLREKYMNKQKYSR</sequence>
<name>A0A1Y1WV53_9FUNG</name>
<organism evidence="2 3">
    <name type="scientific">Anaeromyces robustus</name>
    <dbReference type="NCBI Taxonomy" id="1754192"/>
    <lineage>
        <taxon>Eukaryota</taxon>
        <taxon>Fungi</taxon>
        <taxon>Fungi incertae sedis</taxon>
        <taxon>Chytridiomycota</taxon>
        <taxon>Chytridiomycota incertae sedis</taxon>
        <taxon>Neocallimastigomycetes</taxon>
        <taxon>Neocallimastigales</taxon>
        <taxon>Neocallimastigaceae</taxon>
        <taxon>Anaeromyces</taxon>
    </lineage>
</organism>
<reference evidence="2 3" key="1">
    <citation type="submission" date="2016-08" db="EMBL/GenBank/DDBJ databases">
        <title>A Parts List for Fungal Cellulosomes Revealed by Comparative Genomics.</title>
        <authorList>
            <consortium name="DOE Joint Genome Institute"/>
            <person name="Haitjema C.H."/>
            <person name="Gilmore S.P."/>
            <person name="Henske J.K."/>
            <person name="Solomon K.V."/>
            <person name="De Groot R."/>
            <person name="Kuo A."/>
            <person name="Mondo S.J."/>
            <person name="Salamov A.A."/>
            <person name="Labutti K."/>
            <person name="Zhao Z."/>
            <person name="Chiniquy J."/>
            <person name="Barry K."/>
            <person name="Brewer H.M."/>
            <person name="Purvine S.O."/>
            <person name="Wright A.T."/>
            <person name="Boxma B."/>
            <person name="Van Alen T."/>
            <person name="Hackstein J.H."/>
            <person name="Baker S.E."/>
            <person name="Grigoriev I.V."/>
            <person name="O'Malley M.A."/>
        </authorList>
    </citation>
    <scope>NUCLEOTIDE SEQUENCE [LARGE SCALE GENOMIC DNA]</scope>
    <source>
        <strain evidence="2 3">S4</strain>
    </source>
</reference>
<proteinExistence type="predicted"/>
<evidence type="ECO:0000256" key="1">
    <source>
        <dbReference type="SAM" id="MobiDB-lite"/>
    </source>
</evidence>
<keyword evidence="3" id="KW-1185">Reference proteome</keyword>
<evidence type="ECO:0000313" key="3">
    <source>
        <dbReference type="Proteomes" id="UP000193944"/>
    </source>
</evidence>